<name>A0A369WCQ8_9GAMM</name>
<dbReference type="SUPFAM" id="SSF56524">
    <property type="entry name" value="Oxidoreductase molybdopterin-binding domain"/>
    <property type="match status" value="1"/>
</dbReference>
<keyword evidence="4" id="KW-1185">Reference proteome</keyword>
<dbReference type="AlphaFoldDB" id="A0A369WCQ8"/>
<proteinExistence type="predicted"/>
<dbReference type="Gene3D" id="3.90.420.10">
    <property type="entry name" value="Oxidoreductase, molybdopterin-binding domain"/>
    <property type="match status" value="1"/>
</dbReference>
<feature type="signal peptide" evidence="1">
    <location>
        <begin position="1"/>
        <end position="24"/>
    </location>
</feature>
<dbReference type="InterPro" id="IPR036374">
    <property type="entry name" value="OxRdtase_Mopterin-bd_sf"/>
</dbReference>
<evidence type="ECO:0000313" key="4">
    <source>
        <dbReference type="Proteomes" id="UP000253769"/>
    </source>
</evidence>
<sequence length="171" mass="19095">MQKGLRLLLLSILIGPLAAVGSQATPLEQPTGDVLLTVTGAIENTNAPGQARFDRAMLEALPQHSFDTITPWTDGKHQYEGVLLKELLQQLGAKGSKVVAHALNDYHSVIDLDPIRNYPVMIAIRADGKPMRIRDKGPLWILYPMSDYPELNHQRHHPAMVWQLNRLEVQP</sequence>
<dbReference type="OrthoDB" id="9798763at2"/>
<organism evidence="3 4">
    <name type="scientific">Motiliproteus coralliicola</name>
    <dbReference type="NCBI Taxonomy" id="2283196"/>
    <lineage>
        <taxon>Bacteria</taxon>
        <taxon>Pseudomonadati</taxon>
        <taxon>Pseudomonadota</taxon>
        <taxon>Gammaproteobacteria</taxon>
        <taxon>Oceanospirillales</taxon>
        <taxon>Oceanospirillaceae</taxon>
        <taxon>Motiliproteus</taxon>
    </lineage>
</organism>
<comment type="caution">
    <text evidence="3">The sequence shown here is derived from an EMBL/GenBank/DDBJ whole genome shotgun (WGS) entry which is preliminary data.</text>
</comment>
<dbReference type="InterPro" id="IPR000572">
    <property type="entry name" value="OxRdtase_Mopterin-bd_dom"/>
</dbReference>
<protein>
    <recommendedName>
        <fullName evidence="2">Oxidoreductase molybdopterin-binding domain-containing protein</fullName>
    </recommendedName>
</protein>
<dbReference type="Pfam" id="PF00174">
    <property type="entry name" value="Oxidored_molyb"/>
    <property type="match status" value="1"/>
</dbReference>
<evidence type="ECO:0000259" key="2">
    <source>
        <dbReference type="Pfam" id="PF00174"/>
    </source>
</evidence>
<evidence type="ECO:0000256" key="1">
    <source>
        <dbReference type="SAM" id="SignalP"/>
    </source>
</evidence>
<reference evidence="3 4" key="1">
    <citation type="submission" date="2018-07" db="EMBL/GenBank/DDBJ databases">
        <title>Motiliproteus coralliicola sp. nov., a bacterium isolated from Coral.</title>
        <authorList>
            <person name="Wang G."/>
        </authorList>
    </citation>
    <scope>NUCLEOTIDE SEQUENCE [LARGE SCALE GENOMIC DNA]</scope>
    <source>
        <strain evidence="3 4">C34</strain>
    </source>
</reference>
<keyword evidence="1" id="KW-0732">Signal</keyword>
<dbReference type="Proteomes" id="UP000253769">
    <property type="component" value="Unassembled WGS sequence"/>
</dbReference>
<gene>
    <name evidence="3" type="ORF">DV711_16010</name>
</gene>
<evidence type="ECO:0000313" key="3">
    <source>
        <dbReference type="EMBL" id="RDE19093.1"/>
    </source>
</evidence>
<dbReference type="RefSeq" id="WP_114696716.1">
    <property type="nucleotide sequence ID" value="NZ_QQOH01000004.1"/>
</dbReference>
<feature type="domain" description="Oxidoreductase molybdopterin-binding" evidence="2">
    <location>
        <begin position="74"/>
        <end position="144"/>
    </location>
</feature>
<feature type="chain" id="PRO_5016778702" description="Oxidoreductase molybdopterin-binding domain-containing protein" evidence="1">
    <location>
        <begin position="25"/>
        <end position="171"/>
    </location>
</feature>
<accession>A0A369WCQ8</accession>
<dbReference type="EMBL" id="QQOH01000004">
    <property type="protein sequence ID" value="RDE19093.1"/>
    <property type="molecule type" value="Genomic_DNA"/>
</dbReference>